<proteinExistence type="predicted"/>
<feature type="chain" id="PRO_5044722993" description="Sulfakinin" evidence="1">
    <location>
        <begin position="25"/>
        <end position="74"/>
    </location>
</feature>
<dbReference type="EMBL" id="JBEDNZ010000004">
    <property type="protein sequence ID" value="KAL0849221.1"/>
    <property type="molecule type" value="Genomic_DNA"/>
</dbReference>
<name>A0ABD0TIS0_LOXSC</name>
<evidence type="ECO:0000313" key="4">
    <source>
        <dbReference type="Proteomes" id="UP001549920"/>
    </source>
</evidence>
<evidence type="ECO:0000256" key="1">
    <source>
        <dbReference type="SAM" id="SignalP"/>
    </source>
</evidence>
<dbReference type="EMBL" id="JBEUOH010000004">
    <property type="protein sequence ID" value="KAL0894790.1"/>
    <property type="molecule type" value="Genomic_DNA"/>
</dbReference>
<dbReference type="AlphaFoldDB" id="A0ABD0TIS0"/>
<evidence type="ECO:0000313" key="5">
    <source>
        <dbReference type="Proteomes" id="UP001549921"/>
    </source>
</evidence>
<sequence length="74" mass="8655">MRFITFVALAATLTVALFLRYCEGASLHRLTLPDDDEDFRPRPLYRDYSLIRRPARADDAFDDYGHLRFGRSDD</sequence>
<dbReference type="Proteomes" id="UP001549921">
    <property type="component" value="Unassembled WGS sequence"/>
</dbReference>
<evidence type="ECO:0008006" key="6">
    <source>
        <dbReference type="Google" id="ProtNLM"/>
    </source>
</evidence>
<comment type="caution">
    <text evidence="2">The sequence shown here is derived from an EMBL/GenBank/DDBJ whole genome shotgun (WGS) entry which is preliminary data.</text>
</comment>
<evidence type="ECO:0000313" key="2">
    <source>
        <dbReference type="EMBL" id="KAL0849221.1"/>
    </source>
</evidence>
<protein>
    <recommendedName>
        <fullName evidence="6">Sulfakinin</fullName>
    </recommendedName>
</protein>
<keyword evidence="1" id="KW-0732">Signal</keyword>
<accession>A0ABD0TIS0</accession>
<organism evidence="2 5">
    <name type="scientific">Loxostege sticticalis</name>
    <name type="common">Beet webworm moth</name>
    <dbReference type="NCBI Taxonomy" id="481309"/>
    <lineage>
        <taxon>Eukaryota</taxon>
        <taxon>Metazoa</taxon>
        <taxon>Ecdysozoa</taxon>
        <taxon>Arthropoda</taxon>
        <taxon>Hexapoda</taxon>
        <taxon>Insecta</taxon>
        <taxon>Pterygota</taxon>
        <taxon>Neoptera</taxon>
        <taxon>Endopterygota</taxon>
        <taxon>Lepidoptera</taxon>
        <taxon>Glossata</taxon>
        <taxon>Ditrysia</taxon>
        <taxon>Pyraloidea</taxon>
        <taxon>Crambidae</taxon>
        <taxon>Pyraustinae</taxon>
        <taxon>Loxostege</taxon>
    </lineage>
</organism>
<reference evidence="4 5" key="1">
    <citation type="submission" date="2024-06" db="EMBL/GenBank/DDBJ databases">
        <title>A chromosome-level genome assembly of beet webworm, Loxostege sticticalis.</title>
        <authorList>
            <person name="Zhang Y."/>
        </authorList>
    </citation>
    <scope>NUCLEOTIDE SEQUENCE [LARGE SCALE GENOMIC DNA]</scope>
    <source>
        <strain evidence="3">AQ026</strain>
        <strain evidence="2">AQ028</strain>
        <tissue evidence="2">Male pupae</tissue>
        <tissue evidence="3">Whole body</tissue>
    </source>
</reference>
<gene>
    <name evidence="3" type="ORF">ABMA27_013316</name>
    <name evidence="2" type="ORF">ABMA28_013554</name>
</gene>
<feature type="signal peptide" evidence="1">
    <location>
        <begin position="1"/>
        <end position="24"/>
    </location>
</feature>
<keyword evidence="4" id="KW-1185">Reference proteome</keyword>
<dbReference type="Proteomes" id="UP001549920">
    <property type="component" value="Unassembled WGS sequence"/>
</dbReference>
<evidence type="ECO:0000313" key="3">
    <source>
        <dbReference type="EMBL" id="KAL0894790.1"/>
    </source>
</evidence>